<feature type="compositionally biased region" description="Basic and acidic residues" evidence="5">
    <location>
        <begin position="554"/>
        <end position="568"/>
    </location>
</feature>
<evidence type="ECO:0000313" key="8">
    <source>
        <dbReference type="EMBL" id="KAF2997403.1"/>
    </source>
</evidence>
<feature type="transmembrane region" description="Helical" evidence="6">
    <location>
        <begin position="120"/>
        <end position="146"/>
    </location>
</feature>
<feature type="compositionally biased region" description="Polar residues" evidence="5">
    <location>
        <begin position="631"/>
        <end position="640"/>
    </location>
</feature>
<organism evidence="8 9">
    <name type="scientific">Curvularia kusanoi</name>
    <name type="common">Cochliobolus kusanoi</name>
    <dbReference type="NCBI Taxonomy" id="90978"/>
    <lineage>
        <taxon>Eukaryota</taxon>
        <taxon>Fungi</taxon>
        <taxon>Dikarya</taxon>
        <taxon>Ascomycota</taxon>
        <taxon>Pezizomycotina</taxon>
        <taxon>Dothideomycetes</taxon>
        <taxon>Pleosporomycetidae</taxon>
        <taxon>Pleosporales</taxon>
        <taxon>Pleosporineae</taxon>
        <taxon>Pleosporaceae</taxon>
        <taxon>Curvularia</taxon>
    </lineage>
</organism>
<dbReference type="InterPro" id="IPR051380">
    <property type="entry name" value="pH-response_reg_palI/RIM9"/>
</dbReference>
<dbReference type="InterPro" id="IPR009571">
    <property type="entry name" value="SUR7/Rim9-like_fungi"/>
</dbReference>
<accession>A0A9P4T928</accession>
<sequence>MLRPATPLSILFFVAFCLLLLSTISTPIIPAIPIATYRNINFGVLGYCPNGGACKGPMIGYDTETLFQDQPNTDFSLPANSRHALSSILIVHPVAAFMTLICFGLAVAAHFHSPAHSPRYLLALLIFTFPTLLVSLLAFLVDILLFVPHVAWGGWIVLAATIIIVASGIVTCAMRRTLVSRKARKRRIAENDDMNGQTYYANRPSDARVTTEFPKAESPPPLSNDTMSSAMKDREYASFELQKQHSPEDTTPLNQRNPSLKTNSSAGREGSDPMVAPMRGPSGRGRQPVDQYGNPIPPMPQDQYMMNGGPGGPGRGRGGPMRGRGGYPPRGAPYGVPGRGGFGGPRGGMRGPPPPGWQGGRGGPMRGGPGGMGPGPGGRGAPPPGYNNYSQGPYRQGAPPREQSPYGQGNRGTSPQPPLAIGQAIEMDARTGTPPVNQNQNYGLRESDGDVQGMLALQQGGFPSGSPQRRPSDVMSPTSSYSQEEHLAQQQQQNYVPPRTNWNQERQPSDNSKNSAQSRGLSPILDSPVEMPAQLAQVGGFPAPMHNHSNSIERSSDYYEDVDPKFAEPARPNPPAMPSSLMPGGYNSNPNSNLLGTPERPPRLVDPSIPRTSSYDDLPDGSRSPAASEASHFTSVSQRPVNPAWRPEMGAAAGNFGPYNGRGGGRPMRPEDVILDANAANPDFAIPGVGMGRGRGRGGPRGGRGRGMAPPATMMGLQNGLQAPGRYPGANAM</sequence>
<keyword evidence="2 6" id="KW-0812">Transmembrane</keyword>
<evidence type="ECO:0000256" key="7">
    <source>
        <dbReference type="SAM" id="SignalP"/>
    </source>
</evidence>
<comment type="caution">
    <text evidence="8">The sequence shown here is derived from an EMBL/GenBank/DDBJ whole genome shotgun (WGS) entry which is preliminary data.</text>
</comment>
<dbReference type="GO" id="GO:0005886">
    <property type="term" value="C:plasma membrane"/>
    <property type="evidence" value="ECO:0007669"/>
    <property type="project" value="InterPro"/>
</dbReference>
<gene>
    <name evidence="8" type="primary">RIM9</name>
    <name evidence="8" type="ORF">E8E13_005264</name>
</gene>
<feature type="signal peptide" evidence="7">
    <location>
        <begin position="1"/>
        <end position="25"/>
    </location>
</feature>
<keyword evidence="4 6" id="KW-0472">Membrane</keyword>
<dbReference type="Pfam" id="PF06687">
    <property type="entry name" value="SUR7"/>
    <property type="match status" value="1"/>
</dbReference>
<keyword evidence="9" id="KW-1185">Reference proteome</keyword>
<feature type="compositionally biased region" description="Gly residues" evidence="5">
    <location>
        <begin position="308"/>
        <end position="328"/>
    </location>
</feature>
<reference evidence="8" key="1">
    <citation type="submission" date="2019-04" db="EMBL/GenBank/DDBJ databases">
        <title>Sequencing of skin fungus with MAO and IRED activity.</title>
        <authorList>
            <person name="Marsaioli A.J."/>
            <person name="Bonatto J.M.C."/>
            <person name="Reis Junior O."/>
        </authorList>
    </citation>
    <scope>NUCLEOTIDE SEQUENCE</scope>
    <source>
        <strain evidence="8">30M1</strain>
    </source>
</reference>
<dbReference type="OrthoDB" id="2354757at2759"/>
<evidence type="ECO:0000256" key="2">
    <source>
        <dbReference type="ARBA" id="ARBA00022692"/>
    </source>
</evidence>
<dbReference type="PANTHER" id="PTHR28013:SF3">
    <property type="entry name" value="PROTEIN DCV1-RELATED"/>
    <property type="match status" value="1"/>
</dbReference>
<dbReference type="EMBL" id="SWKU01000023">
    <property type="protein sequence ID" value="KAF2997403.1"/>
    <property type="molecule type" value="Genomic_DNA"/>
</dbReference>
<comment type="subcellular location">
    <subcellularLocation>
        <location evidence="1">Membrane</location>
        <topology evidence="1">Multi-pass membrane protein</topology>
    </subcellularLocation>
</comment>
<name>A0A9P4T928_CURKU</name>
<feature type="region of interest" description="Disordered" evidence="5">
    <location>
        <begin position="684"/>
        <end position="733"/>
    </location>
</feature>
<feature type="compositionally biased region" description="Polar residues" evidence="5">
    <location>
        <begin position="500"/>
        <end position="520"/>
    </location>
</feature>
<feature type="compositionally biased region" description="Gly residues" evidence="5">
    <location>
        <begin position="689"/>
        <end position="706"/>
    </location>
</feature>
<keyword evidence="3 6" id="KW-1133">Transmembrane helix</keyword>
<protein>
    <submittedName>
        <fullName evidence="8">Regulator of ime2</fullName>
    </submittedName>
</protein>
<feature type="region of interest" description="Disordered" evidence="5">
    <location>
        <begin position="191"/>
        <end position="228"/>
    </location>
</feature>
<dbReference type="AlphaFoldDB" id="A0A9P4T928"/>
<evidence type="ECO:0000313" key="9">
    <source>
        <dbReference type="Proteomes" id="UP000801428"/>
    </source>
</evidence>
<feature type="transmembrane region" description="Helical" evidence="6">
    <location>
        <begin position="152"/>
        <end position="174"/>
    </location>
</feature>
<feature type="region of interest" description="Disordered" evidence="5">
    <location>
        <begin position="241"/>
        <end position="649"/>
    </location>
</feature>
<evidence type="ECO:0000256" key="3">
    <source>
        <dbReference type="ARBA" id="ARBA00022989"/>
    </source>
</evidence>
<proteinExistence type="predicted"/>
<feature type="compositionally biased region" description="Polar residues" evidence="5">
    <location>
        <begin position="465"/>
        <end position="482"/>
    </location>
</feature>
<feature type="transmembrane region" description="Helical" evidence="6">
    <location>
        <begin position="84"/>
        <end position="108"/>
    </location>
</feature>
<feature type="compositionally biased region" description="Polar residues" evidence="5">
    <location>
        <begin position="249"/>
        <end position="266"/>
    </location>
</feature>
<keyword evidence="7" id="KW-0732">Signal</keyword>
<evidence type="ECO:0000256" key="5">
    <source>
        <dbReference type="SAM" id="MobiDB-lite"/>
    </source>
</evidence>
<evidence type="ECO:0000256" key="1">
    <source>
        <dbReference type="ARBA" id="ARBA00004141"/>
    </source>
</evidence>
<evidence type="ECO:0000256" key="6">
    <source>
        <dbReference type="SAM" id="Phobius"/>
    </source>
</evidence>
<feature type="compositionally biased region" description="Gly residues" evidence="5">
    <location>
        <begin position="337"/>
        <end position="350"/>
    </location>
</feature>
<feature type="compositionally biased region" description="Polar residues" evidence="5">
    <location>
        <begin position="405"/>
        <end position="414"/>
    </location>
</feature>
<dbReference type="PANTHER" id="PTHR28013">
    <property type="entry name" value="PROTEIN DCV1-RELATED"/>
    <property type="match status" value="1"/>
</dbReference>
<dbReference type="GO" id="GO:0032153">
    <property type="term" value="C:cell division site"/>
    <property type="evidence" value="ECO:0007669"/>
    <property type="project" value="TreeGrafter"/>
</dbReference>
<feature type="compositionally biased region" description="Gly residues" evidence="5">
    <location>
        <begin position="357"/>
        <end position="380"/>
    </location>
</feature>
<dbReference type="GO" id="GO:0035838">
    <property type="term" value="C:growing cell tip"/>
    <property type="evidence" value="ECO:0007669"/>
    <property type="project" value="TreeGrafter"/>
</dbReference>
<evidence type="ECO:0000256" key="4">
    <source>
        <dbReference type="ARBA" id="ARBA00023136"/>
    </source>
</evidence>
<feature type="chain" id="PRO_5040167963" evidence="7">
    <location>
        <begin position="26"/>
        <end position="733"/>
    </location>
</feature>
<dbReference type="Proteomes" id="UP000801428">
    <property type="component" value="Unassembled WGS sequence"/>
</dbReference>
<feature type="compositionally biased region" description="Polar residues" evidence="5">
    <location>
        <begin position="586"/>
        <end position="595"/>
    </location>
</feature>